<evidence type="ECO:0000313" key="10">
    <source>
        <dbReference type="EMBL" id="TAA48118.1"/>
    </source>
</evidence>
<dbReference type="RefSeq" id="WP_130565599.1">
    <property type="nucleotide sequence ID" value="NZ_SHLY01000001.1"/>
</dbReference>
<dbReference type="PROSITE" id="PS52029">
    <property type="entry name" value="LD_TPASE"/>
    <property type="match status" value="1"/>
</dbReference>
<dbReference type="CDD" id="cd16913">
    <property type="entry name" value="YkuD_like"/>
    <property type="match status" value="1"/>
</dbReference>
<feature type="active site" description="Proton donor/acceptor" evidence="7">
    <location>
        <position position="148"/>
    </location>
</feature>
<organism evidence="10 11">
    <name type="scientific">Corallincola spongiicola</name>
    <dbReference type="NCBI Taxonomy" id="2520508"/>
    <lineage>
        <taxon>Bacteria</taxon>
        <taxon>Pseudomonadati</taxon>
        <taxon>Pseudomonadota</taxon>
        <taxon>Gammaproteobacteria</taxon>
        <taxon>Alteromonadales</taxon>
        <taxon>Psychromonadaceae</taxon>
        <taxon>Corallincola</taxon>
    </lineage>
</organism>
<gene>
    <name evidence="10" type="ORF">EXY25_02435</name>
</gene>
<feature type="chain" id="PRO_5047547075" evidence="8">
    <location>
        <begin position="22"/>
        <end position="238"/>
    </location>
</feature>
<dbReference type="PANTHER" id="PTHR36699">
    <property type="entry name" value="LD-TRANSPEPTIDASE"/>
    <property type="match status" value="1"/>
</dbReference>
<dbReference type="SUPFAM" id="SSF141523">
    <property type="entry name" value="L,D-transpeptidase catalytic domain-like"/>
    <property type="match status" value="1"/>
</dbReference>
<evidence type="ECO:0000256" key="2">
    <source>
        <dbReference type="ARBA" id="ARBA00005992"/>
    </source>
</evidence>
<comment type="similarity">
    <text evidence="2">Belongs to the YkuD family.</text>
</comment>
<dbReference type="PANTHER" id="PTHR36699:SF1">
    <property type="entry name" value="L,D-TRANSPEPTIDASE YAFK-RELATED"/>
    <property type="match status" value="1"/>
</dbReference>
<proteinExistence type="inferred from homology"/>
<evidence type="ECO:0000259" key="9">
    <source>
        <dbReference type="PROSITE" id="PS52029"/>
    </source>
</evidence>
<name>A0ABY1WTQ6_9GAMM</name>
<keyword evidence="6 7" id="KW-0961">Cell wall biogenesis/degradation</keyword>
<evidence type="ECO:0000256" key="4">
    <source>
        <dbReference type="ARBA" id="ARBA00022960"/>
    </source>
</evidence>
<feature type="signal peptide" evidence="8">
    <location>
        <begin position="1"/>
        <end position="21"/>
    </location>
</feature>
<accession>A0ABY1WTQ6</accession>
<dbReference type="EMBL" id="SHLY01000001">
    <property type="protein sequence ID" value="TAA48118.1"/>
    <property type="molecule type" value="Genomic_DNA"/>
</dbReference>
<dbReference type="InterPro" id="IPR005490">
    <property type="entry name" value="LD_TPept_cat_dom"/>
</dbReference>
<evidence type="ECO:0000256" key="6">
    <source>
        <dbReference type="ARBA" id="ARBA00023316"/>
    </source>
</evidence>
<evidence type="ECO:0000256" key="5">
    <source>
        <dbReference type="ARBA" id="ARBA00022984"/>
    </source>
</evidence>
<reference evidence="11" key="1">
    <citation type="submission" date="2019-02" db="EMBL/GenBank/DDBJ databases">
        <title>Draft genome sequence of Muricauda sp. 176CP4-71.</title>
        <authorList>
            <person name="Park J.-S."/>
        </authorList>
    </citation>
    <scope>NUCLEOTIDE SEQUENCE [LARGE SCALE GENOMIC DNA]</scope>
    <source>
        <strain evidence="11">176GS2-150</strain>
    </source>
</reference>
<feature type="active site" description="Nucleophile" evidence="7">
    <location>
        <position position="156"/>
    </location>
</feature>
<keyword evidence="8" id="KW-0732">Signal</keyword>
<dbReference type="Pfam" id="PF03734">
    <property type="entry name" value="YkuD"/>
    <property type="match status" value="1"/>
</dbReference>
<evidence type="ECO:0000256" key="3">
    <source>
        <dbReference type="ARBA" id="ARBA00022679"/>
    </source>
</evidence>
<evidence type="ECO:0000256" key="8">
    <source>
        <dbReference type="SAM" id="SignalP"/>
    </source>
</evidence>
<keyword evidence="11" id="KW-1185">Reference proteome</keyword>
<evidence type="ECO:0000256" key="1">
    <source>
        <dbReference type="ARBA" id="ARBA00004752"/>
    </source>
</evidence>
<feature type="domain" description="L,D-TPase catalytic" evidence="9">
    <location>
        <begin position="56"/>
        <end position="184"/>
    </location>
</feature>
<comment type="caution">
    <text evidence="10">The sequence shown here is derived from an EMBL/GenBank/DDBJ whole genome shotgun (WGS) entry which is preliminary data.</text>
</comment>
<dbReference type="Proteomes" id="UP000292544">
    <property type="component" value="Unassembled WGS sequence"/>
</dbReference>
<keyword evidence="5 7" id="KW-0573">Peptidoglycan synthesis</keyword>
<sequence length="238" mass="27187">MKFKWITWATMLCSFVPCLWAVELPTSARSETAIAQVEPALKKALAAKGLKYGAPIFIRIFKTPGVLELWLESASGEFKHFKSYDICDFSGDLGPKVKEGDYQSPEGFYFVNAGRLNPWSQFHLSFNLGYPNRYDRYHGRTGSALMVHGNCVSIGCYAMTDSYINEIYALAVAALRAGQPYFRVHAFPFELENDALAKYRDNQWYEFWQNLKQGYDYFNEHKRPPNVEVSNGIYTFGA</sequence>
<evidence type="ECO:0000256" key="7">
    <source>
        <dbReference type="PROSITE-ProRule" id="PRU01373"/>
    </source>
</evidence>
<keyword evidence="3" id="KW-0808">Transferase</keyword>
<dbReference type="InterPro" id="IPR038063">
    <property type="entry name" value="Transpep_catalytic_dom"/>
</dbReference>
<comment type="pathway">
    <text evidence="1 7">Cell wall biogenesis; peptidoglycan biosynthesis.</text>
</comment>
<keyword evidence="4 7" id="KW-0133">Cell shape</keyword>
<protein>
    <submittedName>
        <fullName evidence="10">Murein L,D-transpeptidase</fullName>
    </submittedName>
</protein>
<evidence type="ECO:0000313" key="11">
    <source>
        <dbReference type="Proteomes" id="UP000292544"/>
    </source>
</evidence>